<feature type="transmembrane region" description="Helical" evidence="6">
    <location>
        <begin position="254"/>
        <end position="273"/>
    </location>
</feature>
<dbReference type="Gene3D" id="1.20.1250.20">
    <property type="entry name" value="MFS general substrate transporter like domains"/>
    <property type="match status" value="1"/>
</dbReference>
<feature type="transmembrane region" description="Helical" evidence="6">
    <location>
        <begin position="170"/>
        <end position="189"/>
    </location>
</feature>
<evidence type="ECO:0000256" key="2">
    <source>
        <dbReference type="ARBA" id="ARBA00022448"/>
    </source>
</evidence>
<accession>A0A846RT14</accession>
<feature type="transmembrane region" description="Helical" evidence="6">
    <location>
        <begin position="373"/>
        <end position="396"/>
    </location>
</feature>
<dbReference type="Proteomes" id="UP000576792">
    <property type="component" value="Unassembled WGS sequence"/>
</dbReference>
<dbReference type="Pfam" id="PF07690">
    <property type="entry name" value="MFS_1"/>
    <property type="match status" value="1"/>
</dbReference>
<dbReference type="PANTHER" id="PTHR43385">
    <property type="entry name" value="RIBOFLAVIN TRANSPORTER RIBJ"/>
    <property type="match status" value="1"/>
</dbReference>
<name>A0A846RT14_9MICO</name>
<comment type="subcellular location">
    <subcellularLocation>
        <location evidence="1">Cell membrane</location>
        <topology evidence="1">Multi-pass membrane protein</topology>
    </subcellularLocation>
</comment>
<dbReference type="InterPro" id="IPR052983">
    <property type="entry name" value="MFS_Riboflavin_Transporter"/>
</dbReference>
<evidence type="ECO:0000256" key="4">
    <source>
        <dbReference type="ARBA" id="ARBA00022989"/>
    </source>
</evidence>
<feature type="transmembrane region" description="Helical" evidence="6">
    <location>
        <begin position="103"/>
        <end position="124"/>
    </location>
</feature>
<dbReference type="InterPro" id="IPR011701">
    <property type="entry name" value="MFS"/>
</dbReference>
<evidence type="ECO:0000313" key="9">
    <source>
        <dbReference type="Proteomes" id="UP000576792"/>
    </source>
</evidence>
<proteinExistence type="predicted"/>
<evidence type="ECO:0000256" key="1">
    <source>
        <dbReference type="ARBA" id="ARBA00004651"/>
    </source>
</evidence>
<evidence type="ECO:0000259" key="7">
    <source>
        <dbReference type="PROSITE" id="PS50850"/>
    </source>
</evidence>
<feature type="domain" description="Major facilitator superfamily (MFS) profile" evidence="7">
    <location>
        <begin position="1"/>
        <end position="399"/>
    </location>
</feature>
<keyword evidence="3 6" id="KW-0812">Transmembrane</keyword>
<dbReference type="SUPFAM" id="SSF103473">
    <property type="entry name" value="MFS general substrate transporter"/>
    <property type="match status" value="1"/>
</dbReference>
<dbReference type="AlphaFoldDB" id="A0A846RT14"/>
<dbReference type="PANTHER" id="PTHR43385:SF1">
    <property type="entry name" value="RIBOFLAVIN TRANSPORTER RIBJ"/>
    <property type="match status" value="1"/>
</dbReference>
<feature type="transmembrane region" description="Helical" evidence="6">
    <location>
        <begin position="136"/>
        <end position="158"/>
    </location>
</feature>
<sequence>MAEAVVRPGRGRVLAALCVTEIVSWGLLYYAFPVLVPRISSDTGWSSVAVTSAFSVALAVSALAGVPVGRFIDRHGPRLVMTAGSGLGVVTLVVIAASPNLLVFVVGWALAGVAMAGVLYPPAFAAITGWFVAGRLGALTTLTLVAGLASTVFAPLTAAAYDQLGWRGTYFWAAVVLAVLTVPVHWLVLRRPWPRPVHVDAEEPEAEKAYAAGVVRDSRFRLLAAGLTLVALAMYAALLALVPLMLERGLSPQAAAWVLGLGGLGQVAGRLVYTALARHASLTVRTVTVFGLVTVSTSVLAVVPGPVGLLVAASMTAGVGRGIATLLQATAVTDRWGARGYGRLSGVLGLPVLLATALAPGAGAVLAEVTGSYATGFAVLAAVAAVGTVLTVASTHGRATTAGRMRPLDMQVGEFRRQS</sequence>
<organism evidence="8 9">
    <name type="scientific">Brevibacterium marinum</name>
    <dbReference type="NCBI Taxonomy" id="418643"/>
    <lineage>
        <taxon>Bacteria</taxon>
        <taxon>Bacillati</taxon>
        <taxon>Actinomycetota</taxon>
        <taxon>Actinomycetes</taxon>
        <taxon>Micrococcales</taxon>
        <taxon>Brevibacteriaceae</taxon>
        <taxon>Brevibacterium</taxon>
    </lineage>
</organism>
<dbReference type="PROSITE" id="PS50850">
    <property type="entry name" value="MFS"/>
    <property type="match status" value="1"/>
</dbReference>
<evidence type="ECO:0000313" key="8">
    <source>
        <dbReference type="EMBL" id="NJC57214.1"/>
    </source>
</evidence>
<evidence type="ECO:0000256" key="5">
    <source>
        <dbReference type="ARBA" id="ARBA00023136"/>
    </source>
</evidence>
<gene>
    <name evidence="8" type="ORF">BKA07_002249</name>
</gene>
<dbReference type="InterPro" id="IPR020846">
    <property type="entry name" value="MFS_dom"/>
</dbReference>
<feature type="transmembrane region" description="Helical" evidence="6">
    <location>
        <begin position="12"/>
        <end position="32"/>
    </location>
</feature>
<keyword evidence="9" id="KW-1185">Reference proteome</keyword>
<keyword evidence="5 6" id="KW-0472">Membrane</keyword>
<feature type="transmembrane region" description="Helical" evidence="6">
    <location>
        <begin position="78"/>
        <end position="97"/>
    </location>
</feature>
<dbReference type="GO" id="GO:0022857">
    <property type="term" value="F:transmembrane transporter activity"/>
    <property type="evidence" value="ECO:0007669"/>
    <property type="project" value="InterPro"/>
</dbReference>
<dbReference type="GO" id="GO:0005886">
    <property type="term" value="C:plasma membrane"/>
    <property type="evidence" value="ECO:0007669"/>
    <property type="project" value="UniProtKB-SubCell"/>
</dbReference>
<protein>
    <submittedName>
        <fullName evidence="8">MFS family permease</fullName>
    </submittedName>
</protein>
<dbReference type="RefSeq" id="WP_209043948.1">
    <property type="nucleotide sequence ID" value="NZ_BAAAPQ010000003.1"/>
</dbReference>
<evidence type="ECO:0000256" key="3">
    <source>
        <dbReference type="ARBA" id="ARBA00022692"/>
    </source>
</evidence>
<feature type="transmembrane region" description="Helical" evidence="6">
    <location>
        <begin position="344"/>
        <end position="367"/>
    </location>
</feature>
<evidence type="ECO:0000256" key="6">
    <source>
        <dbReference type="SAM" id="Phobius"/>
    </source>
</evidence>
<keyword evidence="4 6" id="KW-1133">Transmembrane helix</keyword>
<dbReference type="InterPro" id="IPR036259">
    <property type="entry name" value="MFS_trans_sf"/>
</dbReference>
<dbReference type="CDD" id="cd17355">
    <property type="entry name" value="MFS_YcxA_like"/>
    <property type="match status" value="1"/>
</dbReference>
<feature type="transmembrane region" description="Helical" evidence="6">
    <location>
        <begin position="44"/>
        <end position="66"/>
    </location>
</feature>
<comment type="caution">
    <text evidence="8">The sequence shown here is derived from an EMBL/GenBank/DDBJ whole genome shotgun (WGS) entry which is preliminary data.</text>
</comment>
<feature type="transmembrane region" description="Helical" evidence="6">
    <location>
        <begin position="282"/>
        <end position="303"/>
    </location>
</feature>
<feature type="transmembrane region" description="Helical" evidence="6">
    <location>
        <begin position="222"/>
        <end position="242"/>
    </location>
</feature>
<dbReference type="EMBL" id="JAATJN010000001">
    <property type="protein sequence ID" value="NJC57214.1"/>
    <property type="molecule type" value="Genomic_DNA"/>
</dbReference>
<keyword evidence="2" id="KW-0813">Transport</keyword>
<reference evidence="8 9" key="1">
    <citation type="submission" date="2020-03" db="EMBL/GenBank/DDBJ databases">
        <title>Sequencing the genomes of 1000 actinobacteria strains.</title>
        <authorList>
            <person name="Klenk H.-P."/>
        </authorList>
    </citation>
    <scope>NUCLEOTIDE SEQUENCE [LARGE SCALE GENOMIC DNA]</scope>
    <source>
        <strain evidence="8 9">DSM 18964</strain>
    </source>
</reference>